<evidence type="ECO:0000256" key="7">
    <source>
        <dbReference type="ARBA" id="ARBA00022683"/>
    </source>
</evidence>
<keyword evidence="5" id="KW-0762">Sugar transport</keyword>
<evidence type="ECO:0000256" key="3">
    <source>
        <dbReference type="ARBA" id="ARBA00022490"/>
    </source>
</evidence>
<dbReference type="PROSITE" id="PS51096">
    <property type="entry name" value="PTS_EIIA_TYPE_4"/>
    <property type="match status" value="1"/>
</dbReference>
<dbReference type="InterPro" id="IPR004701">
    <property type="entry name" value="PTS_EIIA_man-typ"/>
</dbReference>
<dbReference type="Proteomes" id="UP000051166">
    <property type="component" value="Unassembled WGS sequence"/>
</dbReference>
<accession>A0A0R1UWY3</accession>
<evidence type="ECO:0000313" key="10">
    <source>
        <dbReference type="EMBL" id="KRL97671.1"/>
    </source>
</evidence>
<dbReference type="PATRIC" id="fig|1423801.4.peg.1262"/>
<evidence type="ECO:0000313" key="11">
    <source>
        <dbReference type="Proteomes" id="UP000051166"/>
    </source>
</evidence>
<evidence type="ECO:0000256" key="4">
    <source>
        <dbReference type="ARBA" id="ARBA00022553"/>
    </source>
</evidence>
<dbReference type="Pfam" id="PF03610">
    <property type="entry name" value="EIIA-man"/>
    <property type="match status" value="1"/>
</dbReference>
<dbReference type="GeneID" id="98308551"/>
<dbReference type="EMBL" id="AZFQ01000050">
    <property type="protein sequence ID" value="KRL97671.1"/>
    <property type="molecule type" value="Genomic_DNA"/>
</dbReference>
<dbReference type="GO" id="GO:0005737">
    <property type="term" value="C:cytoplasm"/>
    <property type="evidence" value="ECO:0007669"/>
    <property type="project" value="UniProtKB-SubCell"/>
</dbReference>
<sequence>MNALNIILIGHHQIAVSMKNAVEMIFGKVDEFYPITFLPQEGLQELTNKLEKVLQTVDEKKETLVIADLFSGTPYNAAATLYLQHRVTDVVAGMSLPLCLEVASQKKTMNVAELVHYLLANCESYTKVLSNVLQEQQDEREDF</sequence>
<keyword evidence="6" id="KW-0808">Transferase</keyword>
<dbReference type="InterPro" id="IPR013789">
    <property type="entry name" value="PTS_EIIA_man"/>
</dbReference>
<keyword evidence="7" id="KW-0598">Phosphotransferase system</keyword>
<comment type="caution">
    <text evidence="10">The sequence shown here is derived from an EMBL/GenBank/DDBJ whole genome shotgun (WGS) entry which is preliminary data.</text>
</comment>
<dbReference type="PANTHER" id="PTHR33799:SF1">
    <property type="entry name" value="PTS SYSTEM MANNOSE-SPECIFIC EIIAB COMPONENT-RELATED"/>
    <property type="match status" value="1"/>
</dbReference>
<feature type="domain" description="PTS EIIA type-4" evidence="9">
    <location>
        <begin position="3"/>
        <end position="128"/>
    </location>
</feature>
<keyword evidence="2" id="KW-0813">Transport</keyword>
<dbReference type="InterPro" id="IPR036662">
    <property type="entry name" value="PTS_EIIA_man-typ_sf"/>
</dbReference>
<proteinExistence type="predicted"/>
<evidence type="ECO:0000256" key="8">
    <source>
        <dbReference type="ARBA" id="ARBA00022777"/>
    </source>
</evidence>
<keyword evidence="8" id="KW-0418">Kinase</keyword>
<dbReference type="InterPro" id="IPR051471">
    <property type="entry name" value="Bacterial_PTS_sugar_comp"/>
</dbReference>
<dbReference type="InterPro" id="IPR033887">
    <property type="entry name" value="PTS_IIA_man"/>
</dbReference>
<dbReference type="CDD" id="cd00006">
    <property type="entry name" value="PTS_IIA_man"/>
    <property type="match status" value="1"/>
</dbReference>
<dbReference type="NCBIfam" id="TIGR00824">
    <property type="entry name" value="EIIA-man"/>
    <property type="match status" value="1"/>
</dbReference>
<organism evidence="10 11">
    <name type="scientific">Liquorilactobacillus satsumensis DSM 16230 = JCM 12392</name>
    <dbReference type="NCBI Taxonomy" id="1423801"/>
    <lineage>
        <taxon>Bacteria</taxon>
        <taxon>Bacillati</taxon>
        <taxon>Bacillota</taxon>
        <taxon>Bacilli</taxon>
        <taxon>Lactobacillales</taxon>
        <taxon>Lactobacillaceae</taxon>
        <taxon>Liquorilactobacillus</taxon>
    </lineage>
</organism>
<dbReference type="GO" id="GO:0016301">
    <property type="term" value="F:kinase activity"/>
    <property type="evidence" value="ECO:0007669"/>
    <property type="project" value="UniProtKB-KW"/>
</dbReference>
<dbReference type="PANTHER" id="PTHR33799">
    <property type="entry name" value="PTS PERMEASE-RELATED-RELATED"/>
    <property type="match status" value="1"/>
</dbReference>
<evidence type="ECO:0000256" key="6">
    <source>
        <dbReference type="ARBA" id="ARBA00022679"/>
    </source>
</evidence>
<dbReference type="AlphaFoldDB" id="A0A0R1UWY3"/>
<gene>
    <name evidence="10" type="ORF">FD50_GL001236</name>
</gene>
<name>A0A0R1UWY3_9LACO</name>
<dbReference type="Gene3D" id="3.40.50.510">
    <property type="entry name" value="Phosphotransferase system, mannose-type IIA component"/>
    <property type="match status" value="1"/>
</dbReference>
<evidence type="ECO:0000259" key="9">
    <source>
        <dbReference type="PROSITE" id="PS51096"/>
    </source>
</evidence>
<reference evidence="10 11" key="1">
    <citation type="journal article" date="2015" name="Genome Announc.">
        <title>Expanding the biotechnology potential of lactobacilli through comparative genomics of 213 strains and associated genera.</title>
        <authorList>
            <person name="Sun Z."/>
            <person name="Harris H.M."/>
            <person name="McCann A."/>
            <person name="Guo C."/>
            <person name="Argimon S."/>
            <person name="Zhang W."/>
            <person name="Yang X."/>
            <person name="Jeffery I.B."/>
            <person name="Cooney J.C."/>
            <person name="Kagawa T.F."/>
            <person name="Liu W."/>
            <person name="Song Y."/>
            <person name="Salvetti E."/>
            <person name="Wrobel A."/>
            <person name="Rasinkangas P."/>
            <person name="Parkhill J."/>
            <person name="Rea M.C."/>
            <person name="O'Sullivan O."/>
            <person name="Ritari J."/>
            <person name="Douillard F.P."/>
            <person name="Paul Ross R."/>
            <person name="Yang R."/>
            <person name="Briner A.E."/>
            <person name="Felis G.E."/>
            <person name="de Vos W.M."/>
            <person name="Barrangou R."/>
            <person name="Klaenhammer T.R."/>
            <person name="Caufield P.W."/>
            <person name="Cui Y."/>
            <person name="Zhang H."/>
            <person name="O'Toole P.W."/>
        </authorList>
    </citation>
    <scope>NUCLEOTIDE SEQUENCE [LARGE SCALE GENOMIC DNA]</scope>
    <source>
        <strain evidence="10 11">DSM 16230</strain>
    </source>
</reference>
<dbReference type="GO" id="GO:0009401">
    <property type="term" value="P:phosphoenolpyruvate-dependent sugar phosphotransferase system"/>
    <property type="evidence" value="ECO:0007669"/>
    <property type="project" value="UniProtKB-KW"/>
</dbReference>
<evidence type="ECO:0000256" key="2">
    <source>
        <dbReference type="ARBA" id="ARBA00022448"/>
    </source>
</evidence>
<dbReference type="STRING" id="1423801.FD50_GL001236"/>
<dbReference type="GO" id="GO:0016773">
    <property type="term" value="F:phosphotransferase activity, alcohol group as acceptor"/>
    <property type="evidence" value="ECO:0007669"/>
    <property type="project" value="InterPro"/>
</dbReference>
<dbReference type="RefSeq" id="WP_235803453.1">
    <property type="nucleotide sequence ID" value="NZ_AZFQ01000050.1"/>
</dbReference>
<dbReference type="GO" id="GO:0016020">
    <property type="term" value="C:membrane"/>
    <property type="evidence" value="ECO:0007669"/>
    <property type="project" value="InterPro"/>
</dbReference>
<comment type="subcellular location">
    <subcellularLocation>
        <location evidence="1">Cytoplasm</location>
    </subcellularLocation>
</comment>
<keyword evidence="11" id="KW-1185">Reference proteome</keyword>
<keyword evidence="4" id="KW-0597">Phosphoprotein</keyword>
<evidence type="ECO:0000256" key="5">
    <source>
        <dbReference type="ARBA" id="ARBA00022597"/>
    </source>
</evidence>
<protein>
    <submittedName>
        <fullName evidence="10">PTS system sorbose-specific transporter subunit IIA</fullName>
    </submittedName>
</protein>
<evidence type="ECO:0000256" key="1">
    <source>
        <dbReference type="ARBA" id="ARBA00004496"/>
    </source>
</evidence>
<keyword evidence="3" id="KW-0963">Cytoplasm</keyword>
<dbReference type="SUPFAM" id="SSF53062">
    <property type="entry name" value="PTS system fructose IIA component-like"/>
    <property type="match status" value="1"/>
</dbReference>